<dbReference type="AlphaFoldDB" id="A0A0C5WB10"/>
<evidence type="ECO:0000256" key="4">
    <source>
        <dbReference type="ARBA" id="ARBA00022741"/>
    </source>
</evidence>
<keyword evidence="5 8" id="KW-1133">Transmembrane helix</keyword>
<proteinExistence type="predicted"/>
<evidence type="ECO:0000256" key="6">
    <source>
        <dbReference type="ARBA" id="ARBA00023118"/>
    </source>
</evidence>
<dbReference type="InterPro" id="IPR043760">
    <property type="entry name" value="PycTM_dom"/>
</dbReference>
<evidence type="ECO:0000256" key="2">
    <source>
        <dbReference type="ARBA" id="ARBA00022475"/>
    </source>
</evidence>
<name>A0A0C5WB10_9FLAO</name>
<keyword evidence="11" id="KW-1185">Reference proteome</keyword>
<evidence type="ECO:0000259" key="9">
    <source>
        <dbReference type="PROSITE" id="PS51831"/>
    </source>
</evidence>
<feature type="transmembrane region" description="Helical" evidence="8">
    <location>
        <begin position="246"/>
        <end position="265"/>
    </location>
</feature>
<dbReference type="SMART" id="SM00471">
    <property type="entry name" value="HDc"/>
    <property type="match status" value="1"/>
</dbReference>
<comment type="subcellular location">
    <subcellularLocation>
        <location evidence="1">Cell membrane</location>
    </subcellularLocation>
</comment>
<sequence>MPDIVKKTESFVFDLIKDELPNSFLYHNFTHTERVYKSLNEIIENSEINEEDAKILRLSALLHDTGYTKTTENHEEASVEIAKEFLTDEEVDKNIIKSVANCIMATKLSSEPKNELEKIMRDADSSHFGKKYFKETSEFLRKELEIQGIAKYTPTEWQEENIKMLSKTHQFYTEYALKNWQSRKEKNLSKLIKARQKQKLKLKTEDLKAKYKAQYKNESPERGIQTFYRVALKNHIKLSDIADTKANILLSVNAIIISLVLSNLISKLDNPSNDYLIIPTLIFTISSVISMVLSIIATRPNITRGEFTQEDIDQKRVNLTFFGNFHKMKLEQYQNAINELLKDKEYVYNSLTKDLYFLGKVLDRKYRILRTTYTIFMVGMIISVIAFGVSFKLSKHARIEDMLPDETSMIQPVKKLNETTYFVKL</sequence>
<organism evidence="10 11">
    <name type="scientific">Siansivirga zeaxanthinifaciens CC-SAMT-1</name>
    <dbReference type="NCBI Taxonomy" id="1454006"/>
    <lineage>
        <taxon>Bacteria</taxon>
        <taxon>Pseudomonadati</taxon>
        <taxon>Bacteroidota</taxon>
        <taxon>Flavobacteriia</taxon>
        <taxon>Flavobacteriales</taxon>
        <taxon>Flavobacteriaceae</taxon>
        <taxon>Siansivirga</taxon>
    </lineage>
</organism>
<dbReference type="Pfam" id="PF18967">
    <property type="entry name" value="PycTM"/>
    <property type="match status" value="1"/>
</dbReference>
<evidence type="ECO:0000313" key="10">
    <source>
        <dbReference type="EMBL" id="AJR02579.1"/>
    </source>
</evidence>
<dbReference type="OrthoDB" id="5728337at2"/>
<accession>A0A0C5WB10</accession>
<keyword evidence="7 8" id="KW-0472">Membrane</keyword>
<dbReference type="HOGENOM" id="CLU_057657_0_0_10"/>
<dbReference type="GO" id="GO:0005886">
    <property type="term" value="C:plasma membrane"/>
    <property type="evidence" value="ECO:0007669"/>
    <property type="project" value="UniProtKB-SubCell"/>
</dbReference>
<feature type="domain" description="HD" evidence="9">
    <location>
        <begin position="28"/>
        <end position="129"/>
    </location>
</feature>
<keyword evidence="2" id="KW-1003">Cell membrane</keyword>
<evidence type="ECO:0000256" key="1">
    <source>
        <dbReference type="ARBA" id="ARBA00004236"/>
    </source>
</evidence>
<feature type="transmembrane region" description="Helical" evidence="8">
    <location>
        <begin position="373"/>
        <end position="393"/>
    </location>
</feature>
<dbReference type="PROSITE" id="PS51831">
    <property type="entry name" value="HD"/>
    <property type="match status" value="1"/>
</dbReference>
<dbReference type="GO" id="GO:0051607">
    <property type="term" value="P:defense response to virus"/>
    <property type="evidence" value="ECO:0007669"/>
    <property type="project" value="UniProtKB-KW"/>
</dbReference>
<reference evidence="10 11" key="1">
    <citation type="submission" date="2014-02" db="EMBL/GenBank/DDBJ databases">
        <authorList>
            <person name="Young C.-C."/>
            <person name="Hameed A."/>
            <person name="Huang H.-C."/>
            <person name="Shahina M."/>
        </authorList>
    </citation>
    <scope>NUCLEOTIDE SEQUENCE [LARGE SCALE GENOMIC DNA]</scope>
    <source>
        <strain evidence="10 11">CC-SAMT-1</strain>
    </source>
</reference>
<keyword evidence="3 8" id="KW-0812">Transmembrane</keyword>
<dbReference type="NCBIfam" id="TIGR00277">
    <property type="entry name" value="HDIG"/>
    <property type="match status" value="1"/>
</dbReference>
<dbReference type="CDD" id="cd00077">
    <property type="entry name" value="HDc"/>
    <property type="match status" value="1"/>
</dbReference>
<dbReference type="InterPro" id="IPR006675">
    <property type="entry name" value="HDIG_dom"/>
</dbReference>
<dbReference type="Pfam" id="PF01966">
    <property type="entry name" value="HD"/>
    <property type="match status" value="1"/>
</dbReference>
<dbReference type="RefSeq" id="WP_044637255.1">
    <property type="nucleotide sequence ID" value="NZ_CP007202.1"/>
</dbReference>
<protein>
    <submittedName>
        <fullName evidence="10">Phosphohydrolase</fullName>
    </submittedName>
</protein>
<evidence type="ECO:0000256" key="3">
    <source>
        <dbReference type="ARBA" id="ARBA00022692"/>
    </source>
</evidence>
<evidence type="ECO:0000313" key="11">
    <source>
        <dbReference type="Proteomes" id="UP000032229"/>
    </source>
</evidence>
<evidence type="ECO:0000256" key="7">
    <source>
        <dbReference type="ARBA" id="ARBA00023136"/>
    </source>
</evidence>
<gene>
    <name evidence="10" type="ORF">AW14_01850</name>
</gene>
<keyword evidence="10" id="KW-0378">Hydrolase</keyword>
<evidence type="ECO:0000256" key="8">
    <source>
        <dbReference type="SAM" id="Phobius"/>
    </source>
</evidence>
<dbReference type="EMBL" id="CP007202">
    <property type="protein sequence ID" value="AJR02579.1"/>
    <property type="molecule type" value="Genomic_DNA"/>
</dbReference>
<dbReference type="Proteomes" id="UP000032229">
    <property type="component" value="Chromosome"/>
</dbReference>
<dbReference type="InterPro" id="IPR003607">
    <property type="entry name" value="HD/PDEase_dom"/>
</dbReference>
<dbReference type="KEGG" id="sze:AW14_01850"/>
<evidence type="ECO:0000256" key="5">
    <source>
        <dbReference type="ARBA" id="ARBA00022989"/>
    </source>
</evidence>
<keyword evidence="6" id="KW-0051">Antiviral defense</keyword>
<dbReference type="GO" id="GO:0016787">
    <property type="term" value="F:hydrolase activity"/>
    <property type="evidence" value="ECO:0007669"/>
    <property type="project" value="UniProtKB-KW"/>
</dbReference>
<dbReference type="PATRIC" id="fig|1454006.5.peg.351"/>
<dbReference type="GO" id="GO:0000166">
    <property type="term" value="F:nucleotide binding"/>
    <property type="evidence" value="ECO:0007669"/>
    <property type="project" value="UniProtKB-KW"/>
</dbReference>
<feature type="transmembrane region" description="Helical" evidence="8">
    <location>
        <begin position="277"/>
        <end position="297"/>
    </location>
</feature>
<dbReference type="STRING" id="1454006.AW14_01850"/>
<dbReference type="SUPFAM" id="SSF109604">
    <property type="entry name" value="HD-domain/PDEase-like"/>
    <property type="match status" value="1"/>
</dbReference>
<keyword evidence="4" id="KW-0547">Nucleotide-binding</keyword>
<dbReference type="Gene3D" id="1.10.3210.10">
    <property type="entry name" value="Hypothetical protein af1432"/>
    <property type="match status" value="1"/>
</dbReference>
<dbReference type="InterPro" id="IPR006674">
    <property type="entry name" value="HD_domain"/>
</dbReference>